<accession>A0A388S9M8</accession>
<name>A0A388S9M8_9BURK</name>
<gene>
    <name evidence="2" type="ORF">MESMUL_03220</name>
</gene>
<dbReference type="InterPro" id="IPR050990">
    <property type="entry name" value="UPF0237/GcvR_regulator"/>
</dbReference>
<comment type="caution">
    <text evidence="2">The sequence shown here is derived from an EMBL/GenBank/DDBJ whole genome shotgun (WGS) entry which is preliminary data.</text>
</comment>
<proteinExistence type="predicted"/>
<dbReference type="PROSITE" id="PS51671">
    <property type="entry name" value="ACT"/>
    <property type="match status" value="1"/>
</dbReference>
<dbReference type="PANTHER" id="PTHR34875">
    <property type="entry name" value="UPF0237 PROTEIN MJ1558"/>
    <property type="match status" value="1"/>
</dbReference>
<dbReference type="InterPro" id="IPR045865">
    <property type="entry name" value="ACT-like_dom_sf"/>
</dbReference>
<dbReference type="InterPro" id="IPR002912">
    <property type="entry name" value="ACT_dom"/>
</dbReference>
<sequence>MTQYTKNNSALVAVIGLDQPGIVATVSSALTRLGCNIEEMTQSTLHDQFSGIYLLNKPEGLSNETLNEEISKALEARKFHLSLVIRDFEELPKDSVPESESYVVTIWGKDGNDIVSTFSRIMSEQRVNIHDLRAKPLGEGESVQIFEVSVPKAVDARALHRVMSERAKAMGLSLTMQHHLIFDAMHHIEIH</sequence>
<dbReference type="Proteomes" id="UP000266091">
    <property type="component" value="Unassembled WGS sequence"/>
</dbReference>
<evidence type="ECO:0000259" key="1">
    <source>
        <dbReference type="PROSITE" id="PS51671"/>
    </source>
</evidence>
<dbReference type="PANTHER" id="PTHR34875:SF6">
    <property type="entry name" value="UPF0237 PROTEIN MJ1558"/>
    <property type="match status" value="1"/>
</dbReference>
<reference evidence="2 3" key="1">
    <citation type="journal article" date="2018" name="Int. J. Syst. Evol. Microbiol.">
        <title>Mesosutterella multiformis gen. nov., sp. nov., a member of the family Sutterellaceae and Sutterella megalosphaeroides sp. nov., isolated from human faeces.</title>
        <authorList>
            <person name="Sakamoto M."/>
            <person name="Ikeyama N."/>
            <person name="Kunihiro T."/>
            <person name="Iino T."/>
            <person name="Yuki M."/>
            <person name="Ohkuma M."/>
        </authorList>
    </citation>
    <scope>NUCLEOTIDE SEQUENCE [LARGE SCALE GENOMIC DNA]</scope>
    <source>
        <strain evidence="2 3">4NBBH2</strain>
    </source>
</reference>
<organism evidence="2 3">
    <name type="scientific">Mesosutterella multiformis</name>
    <dbReference type="NCBI Taxonomy" id="2259133"/>
    <lineage>
        <taxon>Bacteria</taxon>
        <taxon>Pseudomonadati</taxon>
        <taxon>Pseudomonadota</taxon>
        <taxon>Betaproteobacteria</taxon>
        <taxon>Burkholderiales</taxon>
        <taxon>Sutterellaceae</taxon>
        <taxon>Mesosutterella</taxon>
    </lineage>
</organism>
<dbReference type="SUPFAM" id="SSF55021">
    <property type="entry name" value="ACT-like"/>
    <property type="match status" value="2"/>
</dbReference>
<keyword evidence="3" id="KW-1185">Reference proteome</keyword>
<dbReference type="EMBL" id="BGZJ01000001">
    <property type="protein sequence ID" value="GBO92968.1"/>
    <property type="molecule type" value="Genomic_DNA"/>
</dbReference>
<accession>A0A401LL16</accession>
<dbReference type="OrthoDB" id="12860at2"/>
<dbReference type="AlphaFoldDB" id="A0A388S9M8"/>
<dbReference type="Gene3D" id="3.30.70.260">
    <property type="match status" value="2"/>
</dbReference>
<dbReference type="RefSeq" id="WP_022444815.1">
    <property type="nucleotide sequence ID" value="NZ_BGZJ01000001.1"/>
</dbReference>
<feature type="domain" description="ACT" evidence="1">
    <location>
        <begin position="11"/>
        <end position="88"/>
    </location>
</feature>
<evidence type="ECO:0000313" key="2">
    <source>
        <dbReference type="EMBL" id="GBO92968.1"/>
    </source>
</evidence>
<dbReference type="Pfam" id="PF13740">
    <property type="entry name" value="ACT_6"/>
    <property type="match status" value="2"/>
</dbReference>
<protein>
    <submittedName>
        <fullName evidence="2">Amino acid-binding protein</fullName>
    </submittedName>
</protein>
<evidence type="ECO:0000313" key="3">
    <source>
        <dbReference type="Proteomes" id="UP000266091"/>
    </source>
</evidence>